<evidence type="ECO:0000313" key="2">
    <source>
        <dbReference type="Proteomes" id="UP000769766"/>
    </source>
</evidence>
<evidence type="ECO:0000313" key="1">
    <source>
        <dbReference type="EMBL" id="MBI2876399.1"/>
    </source>
</evidence>
<organism evidence="1 2">
    <name type="scientific">Tectimicrobiota bacterium</name>
    <dbReference type="NCBI Taxonomy" id="2528274"/>
    <lineage>
        <taxon>Bacteria</taxon>
        <taxon>Pseudomonadati</taxon>
        <taxon>Nitrospinota/Tectimicrobiota group</taxon>
        <taxon>Candidatus Tectimicrobiota</taxon>
    </lineage>
</organism>
<comment type="caution">
    <text evidence="1">The sequence shown here is derived from an EMBL/GenBank/DDBJ whole genome shotgun (WGS) entry which is preliminary data.</text>
</comment>
<dbReference type="CDD" id="cd06325">
    <property type="entry name" value="PBP1_ABC_unchar_transporter"/>
    <property type="match status" value="1"/>
</dbReference>
<dbReference type="EMBL" id="JACPRF010000181">
    <property type="protein sequence ID" value="MBI2876399.1"/>
    <property type="molecule type" value="Genomic_DNA"/>
</dbReference>
<dbReference type="AlphaFoldDB" id="A0A932CNJ1"/>
<accession>A0A932CNJ1</accession>
<dbReference type="Gene3D" id="3.40.50.2300">
    <property type="match status" value="2"/>
</dbReference>
<dbReference type="PROSITE" id="PS51257">
    <property type="entry name" value="PROKAR_LIPOPROTEIN"/>
    <property type="match status" value="1"/>
</dbReference>
<protein>
    <submittedName>
        <fullName evidence="1">ABC transporter substrate-binding protein</fullName>
    </submittedName>
</protein>
<dbReference type="InterPro" id="IPR007487">
    <property type="entry name" value="ABC_transpt-TYRBP-like"/>
</dbReference>
<proteinExistence type="predicted"/>
<reference evidence="1" key="1">
    <citation type="submission" date="2020-07" db="EMBL/GenBank/DDBJ databases">
        <title>Huge and variable diversity of episymbiotic CPR bacteria and DPANN archaea in groundwater ecosystems.</title>
        <authorList>
            <person name="He C.Y."/>
            <person name="Keren R."/>
            <person name="Whittaker M."/>
            <person name="Farag I.F."/>
            <person name="Doudna J."/>
            <person name="Cate J.H.D."/>
            <person name="Banfield J.F."/>
        </authorList>
    </citation>
    <scope>NUCLEOTIDE SEQUENCE</scope>
    <source>
        <strain evidence="1">NC_groundwater_672_Ag_B-0.1um_62_36</strain>
    </source>
</reference>
<dbReference type="Proteomes" id="UP000769766">
    <property type="component" value="Unassembled WGS sequence"/>
</dbReference>
<name>A0A932CNJ1_UNCTE</name>
<gene>
    <name evidence="1" type="ORF">HYY20_05920</name>
</gene>
<sequence>MIKSHNIEPFNQALAGFVSACPGQITEYNLRGNKRGENEIIQRILATRPRLVVAIGALAAQATRERMQDIPVVFVMVPNPHKYGLKGENIAGISLDIPLKTQFALYKSIAPSLKTVGVIYDPEKTGAMVREAGGVAERLGLQLLAAPVSSQKAVPAALRGLLGKIDVLWMVPDDTVVTPESFKFLLLTAFENNLPFMTVSEIFVEAGALASLSPDYTEVGRQGCQLATEIENGRRSPAGGDILPPAKVNLAVNLKTAGKIGLSLSPEILKSASKVYR</sequence>
<dbReference type="PANTHER" id="PTHR35271">
    <property type="entry name" value="ABC TRANSPORTER, SUBSTRATE-BINDING LIPOPROTEIN-RELATED"/>
    <property type="match status" value="1"/>
</dbReference>
<dbReference type="PANTHER" id="PTHR35271:SF1">
    <property type="entry name" value="ABC TRANSPORTER, SUBSTRATE-BINDING LIPOPROTEIN"/>
    <property type="match status" value="1"/>
</dbReference>
<dbReference type="Pfam" id="PF04392">
    <property type="entry name" value="ABC_sub_bind"/>
    <property type="match status" value="1"/>
</dbReference>